<name>J4UG35_BEAB2</name>
<dbReference type="HOGENOM" id="CLU_031555_5_0_1"/>
<feature type="region of interest" description="Disordered" evidence="1">
    <location>
        <begin position="49"/>
        <end position="94"/>
    </location>
</feature>
<protein>
    <recommendedName>
        <fullName evidence="4">BTB domain-containing protein</fullName>
    </recommendedName>
</protein>
<proteinExistence type="predicted"/>
<evidence type="ECO:0000256" key="1">
    <source>
        <dbReference type="SAM" id="MobiDB-lite"/>
    </source>
</evidence>
<dbReference type="AlphaFoldDB" id="J4UG35"/>
<dbReference type="RefSeq" id="XP_008602647.1">
    <property type="nucleotide sequence ID" value="XM_008604425.1"/>
</dbReference>
<keyword evidence="3" id="KW-1185">Reference proteome</keyword>
<sequence>MHTNMTLLDPSGDLIVIIQDPNEQDLLAGIVLSPQDHLGSVAGIVLGPSEGKKKTNAAGRRQMRRRGLRMNQEPDTVPADSAIVHGGPSSTRLGESVNTLEGLTLAYNEDQTLLTKDYAAPSINIDGSNEQHPLGTLEPEKDDEQNAACFRISSSHLRLASGQVRRRLSSAYHGTVKDQLTLEDGTICDVLRTEQWDRNAFLIFLNIVHGHNRQVPDSVSIDTLGKLAILVDYYECHERVEVFATRWIEALKGDLPNAYGETTILWLAISWVFMEKSIFKRMTEMVLKHSKCPFEADALPLPPMLIGTHTFPPPFIHELVNVMVQQS</sequence>
<reference evidence="2 3" key="1">
    <citation type="journal article" date="2012" name="Sci. Rep.">
        <title>Genomic perspectives on the evolution of fungal entomopathogenicity in Beauveria bassiana.</title>
        <authorList>
            <person name="Xiao G."/>
            <person name="Ying S.H."/>
            <person name="Zheng P."/>
            <person name="Wang Z.L."/>
            <person name="Zhang S."/>
            <person name="Xie X.Q."/>
            <person name="Shang Y."/>
            <person name="St Leger R.J."/>
            <person name="Zhao G.P."/>
            <person name="Wang C."/>
            <person name="Feng M.G."/>
        </authorList>
    </citation>
    <scope>NUCLEOTIDE SEQUENCE [LARGE SCALE GENOMIC DNA]</scope>
    <source>
        <strain evidence="2 3">ARSEF 2860</strain>
    </source>
</reference>
<organism evidence="2 3">
    <name type="scientific">Beauveria bassiana (strain ARSEF 2860)</name>
    <name type="common">White muscardine disease fungus</name>
    <name type="synonym">Tritirachium shiotae</name>
    <dbReference type="NCBI Taxonomy" id="655819"/>
    <lineage>
        <taxon>Eukaryota</taxon>
        <taxon>Fungi</taxon>
        <taxon>Dikarya</taxon>
        <taxon>Ascomycota</taxon>
        <taxon>Pezizomycotina</taxon>
        <taxon>Sordariomycetes</taxon>
        <taxon>Hypocreomycetidae</taxon>
        <taxon>Hypocreales</taxon>
        <taxon>Cordycipitaceae</taxon>
        <taxon>Beauveria</taxon>
    </lineage>
</organism>
<dbReference type="OrthoDB" id="5326346at2759"/>
<evidence type="ECO:0000313" key="2">
    <source>
        <dbReference type="EMBL" id="EJP61687.1"/>
    </source>
</evidence>
<dbReference type="GeneID" id="19892340"/>
<accession>J4UG35</accession>
<dbReference type="InParanoid" id="J4UG35"/>
<gene>
    <name evidence="2" type="ORF">BBA_09328</name>
</gene>
<evidence type="ECO:0008006" key="4">
    <source>
        <dbReference type="Google" id="ProtNLM"/>
    </source>
</evidence>
<evidence type="ECO:0000313" key="3">
    <source>
        <dbReference type="Proteomes" id="UP000002762"/>
    </source>
</evidence>
<dbReference type="EMBL" id="JH725200">
    <property type="protein sequence ID" value="EJP61687.1"/>
    <property type="molecule type" value="Genomic_DNA"/>
</dbReference>
<dbReference type="Proteomes" id="UP000002762">
    <property type="component" value="Unassembled WGS sequence"/>
</dbReference>
<dbReference type="STRING" id="655819.J4UG35"/>